<reference evidence="3" key="1">
    <citation type="submission" date="2023-07" db="EMBL/GenBank/DDBJ databases">
        <authorList>
            <consortium name="AG Swart"/>
            <person name="Singh M."/>
            <person name="Singh A."/>
            <person name="Seah K."/>
            <person name="Emmerich C."/>
        </authorList>
    </citation>
    <scope>NUCLEOTIDE SEQUENCE</scope>
    <source>
        <strain evidence="3">DP1</strain>
    </source>
</reference>
<evidence type="ECO:0000259" key="2">
    <source>
        <dbReference type="Pfam" id="PF04564"/>
    </source>
</evidence>
<dbReference type="Pfam" id="PF04564">
    <property type="entry name" value="U-box"/>
    <property type="match status" value="1"/>
</dbReference>
<dbReference type="GO" id="GO:0004842">
    <property type="term" value="F:ubiquitin-protein transferase activity"/>
    <property type="evidence" value="ECO:0007669"/>
    <property type="project" value="InterPro"/>
</dbReference>
<feature type="domain" description="U-box" evidence="2">
    <location>
        <begin position="243"/>
        <end position="282"/>
    </location>
</feature>
<dbReference type="AlphaFoldDB" id="A0AAD1XK12"/>
<evidence type="ECO:0000313" key="3">
    <source>
        <dbReference type="EMBL" id="CAI2374112.1"/>
    </source>
</evidence>
<organism evidence="3 4">
    <name type="scientific">Euplotes crassus</name>
    <dbReference type="NCBI Taxonomy" id="5936"/>
    <lineage>
        <taxon>Eukaryota</taxon>
        <taxon>Sar</taxon>
        <taxon>Alveolata</taxon>
        <taxon>Ciliophora</taxon>
        <taxon>Intramacronucleata</taxon>
        <taxon>Spirotrichea</taxon>
        <taxon>Hypotrichia</taxon>
        <taxon>Euplotida</taxon>
        <taxon>Euplotidae</taxon>
        <taxon>Moneuplotes</taxon>
    </lineage>
</organism>
<feature type="coiled-coil region" evidence="1">
    <location>
        <begin position="77"/>
        <end position="122"/>
    </location>
</feature>
<dbReference type="Gene3D" id="3.30.40.10">
    <property type="entry name" value="Zinc/RING finger domain, C3HC4 (zinc finger)"/>
    <property type="match status" value="1"/>
</dbReference>
<name>A0AAD1XK12_EUPCR</name>
<dbReference type="EMBL" id="CAMPGE010015494">
    <property type="protein sequence ID" value="CAI2374112.1"/>
    <property type="molecule type" value="Genomic_DNA"/>
</dbReference>
<dbReference type="Proteomes" id="UP001295684">
    <property type="component" value="Unassembled WGS sequence"/>
</dbReference>
<comment type="caution">
    <text evidence="3">The sequence shown here is derived from an EMBL/GenBank/DDBJ whole genome shotgun (WGS) entry which is preliminary data.</text>
</comment>
<evidence type="ECO:0000256" key="1">
    <source>
        <dbReference type="SAM" id="Coils"/>
    </source>
</evidence>
<evidence type="ECO:0000313" key="4">
    <source>
        <dbReference type="Proteomes" id="UP001295684"/>
    </source>
</evidence>
<dbReference type="InterPro" id="IPR013083">
    <property type="entry name" value="Znf_RING/FYVE/PHD"/>
</dbReference>
<proteinExistence type="predicted"/>
<keyword evidence="4" id="KW-1185">Reference proteome</keyword>
<keyword evidence="1" id="KW-0175">Coiled coil</keyword>
<accession>A0AAD1XK12</accession>
<dbReference type="GO" id="GO:0016567">
    <property type="term" value="P:protein ubiquitination"/>
    <property type="evidence" value="ECO:0007669"/>
    <property type="project" value="InterPro"/>
</dbReference>
<sequence length="309" mass="35941">MGRHCQGCCDKGQVMKKQRDEIEDLDDEIWRNEKCIKKNEKCIKHLRNVIKKLNNGEYQPYYLKNQGDDFDDECEECSDLQEELDQCNNVIKNLKKQLKKSQKDWKKKFDQLERRFQKKAQQCEVGRQDITAMKEENDVLTMMYISLVEGNSRERCHGGEFKQQSEEDRSWIWNNDEEQKKIQRENESLRKVLEKNRLHISALQKSTLPREPVIAAQVPGLGPPNYQVLFTTLINKLQKSIECPISFTSITSPAVCPSGNTVDEDVFLKLVASNSKDPFTKVGDCKALVVNRYMLQVIAILKEFGCRVE</sequence>
<dbReference type="SUPFAM" id="SSF57850">
    <property type="entry name" value="RING/U-box"/>
    <property type="match status" value="1"/>
</dbReference>
<protein>
    <recommendedName>
        <fullName evidence="2">U-box domain-containing protein</fullName>
    </recommendedName>
</protein>
<gene>
    <name evidence="3" type="ORF">ECRASSUSDP1_LOCUS15463</name>
</gene>
<dbReference type="InterPro" id="IPR003613">
    <property type="entry name" value="Ubox_domain"/>
</dbReference>